<organism evidence="1 2">
    <name type="scientific">Trichinella papuae</name>
    <dbReference type="NCBI Taxonomy" id="268474"/>
    <lineage>
        <taxon>Eukaryota</taxon>
        <taxon>Metazoa</taxon>
        <taxon>Ecdysozoa</taxon>
        <taxon>Nematoda</taxon>
        <taxon>Enoplea</taxon>
        <taxon>Dorylaimia</taxon>
        <taxon>Trichinellida</taxon>
        <taxon>Trichinellidae</taxon>
        <taxon>Trichinella</taxon>
    </lineage>
</organism>
<gene>
    <name evidence="1" type="ORF">T10_8672</name>
</gene>
<keyword evidence="2" id="KW-1185">Reference proteome</keyword>
<comment type="caution">
    <text evidence="1">The sequence shown here is derived from an EMBL/GenBank/DDBJ whole genome shotgun (WGS) entry which is preliminary data.</text>
</comment>
<evidence type="ECO:0000313" key="1">
    <source>
        <dbReference type="EMBL" id="KRZ76358.1"/>
    </source>
</evidence>
<dbReference type="AlphaFoldDB" id="A0A0V1MX46"/>
<evidence type="ECO:0000313" key="2">
    <source>
        <dbReference type="Proteomes" id="UP000054843"/>
    </source>
</evidence>
<dbReference type="EMBL" id="JYDO01000029">
    <property type="protein sequence ID" value="KRZ76358.1"/>
    <property type="molecule type" value="Genomic_DNA"/>
</dbReference>
<dbReference type="Proteomes" id="UP000054843">
    <property type="component" value="Unassembled WGS sequence"/>
</dbReference>
<protein>
    <submittedName>
        <fullName evidence="1">Uncharacterized protein</fullName>
    </submittedName>
</protein>
<reference evidence="1 2" key="1">
    <citation type="submission" date="2015-01" db="EMBL/GenBank/DDBJ databases">
        <title>Evolution of Trichinella species and genotypes.</title>
        <authorList>
            <person name="Korhonen P.K."/>
            <person name="Edoardo P."/>
            <person name="Giuseppe L.R."/>
            <person name="Gasser R.B."/>
        </authorList>
    </citation>
    <scope>NUCLEOTIDE SEQUENCE [LARGE SCALE GENOMIC DNA]</scope>
    <source>
        <strain evidence="1">ISS1980</strain>
    </source>
</reference>
<dbReference type="STRING" id="268474.A0A0V1MX46"/>
<sequence length="184" mass="21115">MRDCFVSFNQMGMRLLPYLAARHFAENYSALVSNCLNDLHHLISYSALISDFPGNDGPAVVSGVFRGAQHIIPEKEWKFWLLQFQDFVQLTVDTEVDLLKILRLYLTASTFEYVQDCKSYDEAIAKPNEVHVKLKNVNFARSCQQGHGIKLSQRKCEAIYQGLVQLAAWSAHRDYLCLWHSLKS</sequence>
<name>A0A0V1MX46_9BILA</name>
<proteinExistence type="predicted"/>
<accession>A0A0V1MX46</accession>